<dbReference type="PANTHER" id="PTHR30126:SF6">
    <property type="entry name" value="HTH-TYPE TRANSCRIPTIONAL REGULATOR CYSB-RELATED"/>
    <property type="match status" value="1"/>
</dbReference>
<feature type="domain" description="HTH lysR-type" evidence="5">
    <location>
        <begin position="1"/>
        <end position="59"/>
    </location>
</feature>
<evidence type="ECO:0000313" key="6">
    <source>
        <dbReference type="EMBL" id="AVR98216.1"/>
    </source>
</evidence>
<keyword evidence="7" id="KW-1185">Reference proteome</keyword>
<sequence length="354" mass="39624">MNFQQLRSIREAARRNYNLTEVANALFTSQPGVSRQIRELEDELGVVIFERNGKRLTGLTEPGKGILKIIDRLLIEAENLQQASLEYKGQSTGTLTVAATHTQARYALPRAVQHFRNAFPDVRIALQQSAPEHIAEWVLSGKADIGIATEGLSQFPDLVSFPCYRWTHLIVVPEGHPLLQRTPVRLEDLAEFPLITYDVGFTGRGHIDDAFDKAGVRPDIVLTAMDSDVIKQYVALGLGVGLVASMAFDHGRDQGLRAIEASHLFAANTTRLAVRRGAYLRAYAYEFIAQFAPGLKRGDIEQALLGRKRLEEQRSPQRKNPIRDRVFFDLMLLNRVLIGEFTDKSLIFAHPAQV</sequence>
<organism evidence="6 7">
    <name type="scientific">Pseudoduganella armeniaca</name>
    <dbReference type="NCBI Taxonomy" id="2072590"/>
    <lineage>
        <taxon>Bacteria</taxon>
        <taxon>Pseudomonadati</taxon>
        <taxon>Pseudomonadota</taxon>
        <taxon>Betaproteobacteria</taxon>
        <taxon>Burkholderiales</taxon>
        <taxon>Oxalobacteraceae</taxon>
        <taxon>Telluria group</taxon>
        <taxon>Pseudoduganella</taxon>
    </lineage>
</organism>
<dbReference type="PRINTS" id="PR00039">
    <property type="entry name" value="HTHLYSR"/>
</dbReference>
<dbReference type="Proteomes" id="UP000240505">
    <property type="component" value="Chromosome"/>
</dbReference>
<dbReference type="Gene3D" id="1.10.10.10">
    <property type="entry name" value="Winged helix-like DNA-binding domain superfamily/Winged helix DNA-binding domain"/>
    <property type="match status" value="1"/>
</dbReference>
<dbReference type="SUPFAM" id="SSF46785">
    <property type="entry name" value="Winged helix' DNA-binding domain"/>
    <property type="match status" value="1"/>
</dbReference>
<dbReference type="KEGG" id="masz:C9I28_23180"/>
<dbReference type="PROSITE" id="PS50931">
    <property type="entry name" value="HTH_LYSR"/>
    <property type="match status" value="1"/>
</dbReference>
<dbReference type="InterPro" id="IPR036390">
    <property type="entry name" value="WH_DNA-bd_sf"/>
</dbReference>
<keyword evidence="2" id="KW-0805">Transcription regulation</keyword>
<dbReference type="Gene3D" id="3.40.190.10">
    <property type="entry name" value="Periplasmic binding protein-like II"/>
    <property type="match status" value="2"/>
</dbReference>
<evidence type="ECO:0000256" key="2">
    <source>
        <dbReference type="ARBA" id="ARBA00023015"/>
    </source>
</evidence>
<dbReference type="PANTHER" id="PTHR30126">
    <property type="entry name" value="HTH-TYPE TRANSCRIPTIONAL REGULATOR"/>
    <property type="match status" value="1"/>
</dbReference>
<dbReference type="InterPro" id="IPR005119">
    <property type="entry name" value="LysR_subst-bd"/>
</dbReference>
<protein>
    <submittedName>
        <fullName evidence="6">Transcriptional regulator</fullName>
    </submittedName>
</protein>
<keyword evidence="3" id="KW-0238">DNA-binding</keyword>
<dbReference type="AlphaFoldDB" id="A0A2R4CF26"/>
<dbReference type="InterPro" id="IPR000847">
    <property type="entry name" value="LysR_HTH_N"/>
</dbReference>
<evidence type="ECO:0000259" key="5">
    <source>
        <dbReference type="PROSITE" id="PS50931"/>
    </source>
</evidence>
<dbReference type="GO" id="GO:0019344">
    <property type="term" value="P:cysteine biosynthetic process"/>
    <property type="evidence" value="ECO:0007669"/>
    <property type="project" value="TreeGrafter"/>
</dbReference>
<keyword evidence="4" id="KW-0804">Transcription</keyword>
<evidence type="ECO:0000256" key="3">
    <source>
        <dbReference type="ARBA" id="ARBA00023125"/>
    </source>
</evidence>
<dbReference type="GO" id="GO:0003700">
    <property type="term" value="F:DNA-binding transcription factor activity"/>
    <property type="evidence" value="ECO:0007669"/>
    <property type="project" value="InterPro"/>
</dbReference>
<dbReference type="OrthoDB" id="5297026at2"/>
<dbReference type="NCBIfam" id="NF009327">
    <property type="entry name" value="PRK12684.1"/>
    <property type="match status" value="1"/>
</dbReference>
<proteinExistence type="inferred from homology"/>
<gene>
    <name evidence="6" type="ORF">C9I28_23180</name>
</gene>
<reference evidence="6 7" key="1">
    <citation type="submission" date="2018-03" db="EMBL/GenBank/DDBJ databases">
        <title>Massilia armeniaca sp. nov., isolated from desert soil.</title>
        <authorList>
            <person name="Huang H."/>
            <person name="Ren M."/>
        </authorList>
    </citation>
    <scope>NUCLEOTIDE SEQUENCE [LARGE SCALE GENOMIC DNA]</scope>
    <source>
        <strain evidence="6 7">ZMN-3</strain>
    </source>
</reference>
<name>A0A2R4CF26_9BURK</name>
<dbReference type="Pfam" id="PF03466">
    <property type="entry name" value="LysR_substrate"/>
    <property type="match status" value="1"/>
</dbReference>
<dbReference type="SUPFAM" id="SSF53850">
    <property type="entry name" value="Periplasmic binding protein-like II"/>
    <property type="match status" value="1"/>
</dbReference>
<evidence type="ECO:0000256" key="4">
    <source>
        <dbReference type="ARBA" id="ARBA00023163"/>
    </source>
</evidence>
<dbReference type="InterPro" id="IPR037423">
    <property type="entry name" value="CysB_PBP2"/>
</dbReference>
<dbReference type="InterPro" id="IPR036388">
    <property type="entry name" value="WH-like_DNA-bd_sf"/>
</dbReference>
<dbReference type="CDD" id="cd08413">
    <property type="entry name" value="PBP2_CysB_like"/>
    <property type="match status" value="1"/>
</dbReference>
<dbReference type="RefSeq" id="WP_107143553.1">
    <property type="nucleotide sequence ID" value="NZ_CP028324.1"/>
</dbReference>
<comment type="similarity">
    <text evidence="1">Belongs to the LysR transcriptional regulatory family.</text>
</comment>
<evidence type="ECO:0000313" key="7">
    <source>
        <dbReference type="Proteomes" id="UP000240505"/>
    </source>
</evidence>
<dbReference type="GO" id="GO:0000976">
    <property type="term" value="F:transcription cis-regulatory region binding"/>
    <property type="evidence" value="ECO:0007669"/>
    <property type="project" value="TreeGrafter"/>
</dbReference>
<dbReference type="EMBL" id="CP028324">
    <property type="protein sequence ID" value="AVR98216.1"/>
    <property type="molecule type" value="Genomic_DNA"/>
</dbReference>
<dbReference type="Pfam" id="PF00126">
    <property type="entry name" value="HTH_1"/>
    <property type="match status" value="1"/>
</dbReference>
<evidence type="ECO:0000256" key="1">
    <source>
        <dbReference type="ARBA" id="ARBA00009437"/>
    </source>
</evidence>
<accession>A0A2R4CF26</accession>